<feature type="region of interest" description="Disordered" evidence="1">
    <location>
        <begin position="1836"/>
        <end position="1862"/>
    </location>
</feature>
<reference evidence="4" key="1">
    <citation type="journal article" date="2016" name="Stand. Genomic Sci.">
        <title>Complete genome sequence of Methanospirillum hungatei type strain JF1.</title>
        <authorList>
            <person name="Gunsalus R.P."/>
            <person name="Cook L.E."/>
            <person name="Crable B."/>
            <person name="Rohlin L."/>
            <person name="McDonald E."/>
            <person name="Mouttaki H."/>
            <person name="Sieber J.R."/>
            <person name="Poweleit N."/>
            <person name="Zhou H."/>
            <person name="Lapidus A.L."/>
            <person name="Daligault H.E."/>
            <person name="Land M."/>
            <person name="Gilna P."/>
            <person name="Ivanova N."/>
            <person name="Kyrpides N."/>
            <person name="Culley D.E."/>
            <person name="McInerney M.J."/>
        </authorList>
    </citation>
    <scope>NUCLEOTIDE SEQUENCE [LARGE SCALE GENOMIC DNA]</scope>
    <source>
        <strain evidence="4">ATCC 27890 / DSM 864 / NBRC 100397 / JF-1</strain>
    </source>
</reference>
<evidence type="ECO:0000313" key="3">
    <source>
        <dbReference type="EMBL" id="ABD40355.1"/>
    </source>
</evidence>
<dbReference type="SUPFAM" id="SSF49299">
    <property type="entry name" value="PKD domain"/>
    <property type="match status" value="9"/>
</dbReference>
<dbReference type="Pfam" id="PF06739">
    <property type="entry name" value="SBBP"/>
    <property type="match status" value="4"/>
</dbReference>
<feature type="compositionally biased region" description="Polar residues" evidence="1">
    <location>
        <begin position="289"/>
        <end position="305"/>
    </location>
</feature>
<feature type="domain" description="PKD" evidence="2">
    <location>
        <begin position="811"/>
        <end position="877"/>
    </location>
</feature>
<dbReference type="InterPro" id="IPR013783">
    <property type="entry name" value="Ig-like_fold"/>
</dbReference>
<name>Q2FLP4_METHJ</name>
<dbReference type="SUPFAM" id="SSF101898">
    <property type="entry name" value="NHL repeat"/>
    <property type="match status" value="1"/>
</dbReference>
<protein>
    <submittedName>
        <fullName evidence="3">PKD</fullName>
    </submittedName>
</protein>
<dbReference type="eggNOG" id="arCOG06792">
    <property type="taxonomic scope" value="Archaea"/>
</dbReference>
<dbReference type="InterPro" id="IPR035986">
    <property type="entry name" value="PKD_dom_sf"/>
</dbReference>
<dbReference type="PANTHER" id="PTHR35580:SF1">
    <property type="entry name" value="PHYTASE-LIKE DOMAIN-CONTAINING PROTEIN"/>
    <property type="match status" value="1"/>
</dbReference>
<dbReference type="STRING" id="323259.Mhun_0597"/>
<evidence type="ECO:0000256" key="1">
    <source>
        <dbReference type="SAM" id="MobiDB-lite"/>
    </source>
</evidence>
<gene>
    <name evidence="3" type="ordered locus">Mhun_0597</name>
</gene>
<dbReference type="eggNOG" id="arCOG02559">
    <property type="taxonomic scope" value="Archaea"/>
</dbReference>
<feature type="domain" description="PKD" evidence="2">
    <location>
        <begin position="896"/>
        <end position="963"/>
    </location>
</feature>
<dbReference type="PROSITE" id="PS50093">
    <property type="entry name" value="PKD"/>
    <property type="match status" value="9"/>
</dbReference>
<dbReference type="Pfam" id="PF25778">
    <property type="entry name" value="DUF7948"/>
    <property type="match status" value="1"/>
</dbReference>
<dbReference type="KEGG" id="mhu:Mhun_0597"/>
<dbReference type="CDD" id="cd00146">
    <property type="entry name" value="PKD"/>
    <property type="match status" value="9"/>
</dbReference>
<dbReference type="EMBL" id="CP000254">
    <property type="protein sequence ID" value="ABD40355.1"/>
    <property type="molecule type" value="Genomic_DNA"/>
</dbReference>
<feature type="domain" description="PKD" evidence="2">
    <location>
        <begin position="1406"/>
        <end position="1489"/>
    </location>
</feature>
<dbReference type="Gene3D" id="2.60.40.10">
    <property type="entry name" value="Immunoglobulins"/>
    <property type="match status" value="9"/>
</dbReference>
<feature type="domain" description="PKD" evidence="2">
    <location>
        <begin position="981"/>
        <end position="1048"/>
    </location>
</feature>
<dbReference type="PANTHER" id="PTHR35580">
    <property type="entry name" value="CELL SURFACE GLYCOPROTEIN (S-LAYER PROTEIN)-LIKE PROTEIN"/>
    <property type="match status" value="1"/>
</dbReference>
<dbReference type="FunFam" id="2.60.40.10:FF:000270">
    <property type="entry name" value="Cell surface protein"/>
    <property type="match status" value="9"/>
</dbReference>
<dbReference type="InterPro" id="IPR057708">
    <property type="entry name" value="DUF7948"/>
</dbReference>
<dbReference type="InParanoid" id="Q2FLP4"/>
<evidence type="ECO:0000259" key="2">
    <source>
        <dbReference type="PROSITE" id="PS50093"/>
    </source>
</evidence>
<organism evidence="3 4">
    <name type="scientific">Methanospirillum hungatei JF-1 (strain ATCC 27890 / DSM 864 / NBRC 100397 / JF-1)</name>
    <dbReference type="NCBI Taxonomy" id="323259"/>
    <lineage>
        <taxon>Archaea</taxon>
        <taxon>Methanobacteriati</taxon>
        <taxon>Methanobacteriota</taxon>
        <taxon>Stenosarchaea group</taxon>
        <taxon>Methanomicrobia</taxon>
        <taxon>Methanomicrobiales</taxon>
        <taxon>Methanospirillaceae</taxon>
        <taxon>Methanospirillum</taxon>
    </lineage>
</organism>
<dbReference type="Pfam" id="PF18911">
    <property type="entry name" value="PKD_4"/>
    <property type="match status" value="9"/>
</dbReference>
<dbReference type="Proteomes" id="UP000001941">
    <property type="component" value="Chromosome"/>
</dbReference>
<dbReference type="GeneID" id="78950857"/>
<feature type="domain" description="PKD" evidence="2">
    <location>
        <begin position="1321"/>
        <end position="1383"/>
    </location>
</feature>
<proteinExistence type="predicted"/>
<dbReference type="HOGENOM" id="CLU_236610_0_0_2"/>
<feature type="domain" description="PKD" evidence="2">
    <location>
        <begin position="726"/>
        <end position="793"/>
    </location>
</feature>
<dbReference type="InterPro" id="IPR000601">
    <property type="entry name" value="PKD_dom"/>
</dbReference>
<dbReference type="EnsemblBacteria" id="ABD40355">
    <property type="protein sequence ID" value="ABD40355"/>
    <property type="gene ID" value="Mhun_0597"/>
</dbReference>
<accession>Q2FLP4</accession>
<dbReference type="InterPro" id="IPR052918">
    <property type="entry name" value="Motility_Chemotaxis_Reg"/>
</dbReference>
<dbReference type="SMART" id="SM00089">
    <property type="entry name" value="PKD"/>
    <property type="match status" value="9"/>
</dbReference>
<feature type="region of interest" description="Disordered" evidence="1">
    <location>
        <begin position="285"/>
        <end position="307"/>
    </location>
</feature>
<dbReference type="RefSeq" id="WP_011447640.1">
    <property type="nucleotide sequence ID" value="NC_007796.1"/>
</dbReference>
<dbReference type="InterPro" id="IPR022409">
    <property type="entry name" value="PKD/Chitinase_dom"/>
</dbReference>
<evidence type="ECO:0000313" key="4">
    <source>
        <dbReference type="Proteomes" id="UP000001941"/>
    </source>
</evidence>
<feature type="domain" description="PKD" evidence="2">
    <location>
        <begin position="1236"/>
        <end position="1305"/>
    </location>
</feature>
<sequence length="1862" mass="199832">MMGNAKTVWCLILAIFLIAGTFVSADENAGDTQALQTKLASMPLVFIQNNGQFEDNVSYQTQSTDQVISFTDEGMEFSHNPGNSSVFMLLNGSNPDKKIIGLNPLNGTANFYYGSDPSAWVIGAMLTSGVRYEDVYNGIDYIVSGTEGLLKSEFILDAGADPSQIMLVYQGHTGISLNETTGDLVIETPARQIIDEAPVAYQEVNGTRTEVECSYVLGPDATVTFALGEYDPSLPLVIDPVLRYSLYFGGDGRDQGNSIKVDKEGYAYFIGTSWSDHLKYFKNNAKDPLSNQNPPGTQQALSSGDVSVEGLAPGSIQPYFGGGEKDAFVVKVNPDGTDLVYISYLGGSGTDEGTGLVIDEAGNAYITGGTNSPNFPTKNPYRNALAGGYDAWMAKLDPTGKELVFSTYFGGVHDDFGFDIDIDKSHNVFVTGQTASWNFPVVNRYQLSPYGGLPDAFITKFTAEGNSIVYSNFIGGSAFDAGTAVSVDSNGYACIVGQTESPNFLTIKPYQDKLRGPFDAFVTKFDPEGKYPAMYSTYLGGSGTDDARDVISLPDGSLIVVGITKSKDFPTVNALQGELKGLQDGFITTLNADGSALTQSTYFGGSLIDSITGAARDKDGNIYVVGTTNSPDIPVTLAYQSKPGGSSDVLIAKFNPAISQIGYATYLGGGSIDEGRAIDVLPEGEAYLTGYTESKNFPKVWPYQQNFGDGDRDAFIVSLSEHDMIPVTDFEGVPTEGDAPLTVQFTDKSLGIPTSWAWEFGDGGTSTEKNPLHVYEKPGVYTVSLTAKNIVSSQKKTKEDYIHVFEPVKPPVADFSANPTEGMVPLAVTFTDLSTNDPETWSWVFGDGGTSTERNPVYTYNNPGTYTVNLTVSNRAGVSSKEKPEFIHAKPAVIPPVADFNANPTSGMVPLAVTFTDASKNGPTAWKWTFGDGGSSAEQNPVYTYTVPGTYNVTLNCSNSAGSDEITKPEFIHAQPAVIPPKADFNANPTSGMVPLAVTFTDLSKNGPTAWKWTFGDGGSSTEQNPVYTYTVPGTYNVTLNCSNSAGSDEITKPEFIHAQPAVIAPVAKFKGEPRNGTAPLRVTFTDLSENGPTSWEWNFGDSQVSTEQNPVHVYEKAGKYTVSLTVKNSAGTDTLVEQNYIIVNEPVLPPCADFSGAPREGKAPLTVTFLDLSKNSPKQWYWKFGDGTTSEERNPVHTYPAEGKYTVELTVSNEGGADTKIAPDYITVTAPGFPPDAQFRGFPTSGTAPLTVSFTDLSTGDPTKWSWDFGDGSVSSDKHPEHTYTTPGEYSVTLTVENPFGMSTELREKYIRVYEKPVPLKASFMGEPTSGKEPLTVQFTDLSTGNPETWMWNFGDDQTSTEKNPVHVYTKAGVYTVFLTVTRGEDRSSEIRYQYITVLPAGKPPVPDFVASPTTGYVPLDVQFTDLSTDKPTAWRWDFGDGQSSSEQHPVHRYMTPGSYTVCLEASNEFGSAATCKDNLIKVTEAPLAPAEFFGSITVDGSPGCIGTIIEARGSGIDTGIFGNPVTTTIEGAYGTPDPLTVKGTIKNGDAITFWVKPQGKQDFVQAECYDVYAGKEWQKSYPYKGGSKTRLDLRVGEAPIPPMPVLPHEFYGEVTSNGMPMPVGTMILVKGDNVVEGHRGNPLAVTSPGVYGFNELNKLVAQGDLKAGQPLTFWVIPAGSGEPVMAQVRDVDASGEWASSYPYIEGGLTRLDIRIDGGTPPIPVVPMTISGTALVDGNPITPGSLITADGKNVRVGIDGNPVSVGNNGRFGDGRKLTIQGDIQTGSPITFLMYDAACGNQYVAEVKDPQTGIWVASIPFKPGADMELEIRSSSIIPADKKSNETPVITASVPEDDQVQTQ</sequence>
<feature type="domain" description="PKD" evidence="2">
    <location>
        <begin position="1066"/>
        <end position="1132"/>
    </location>
</feature>
<keyword evidence="4" id="KW-1185">Reference proteome</keyword>
<feature type="domain" description="PKD" evidence="2">
    <location>
        <begin position="1151"/>
        <end position="1234"/>
    </location>
</feature>
<dbReference type="eggNOG" id="arCOG02508">
    <property type="taxonomic scope" value="Archaea"/>
</dbReference>
<dbReference type="InterPro" id="IPR010620">
    <property type="entry name" value="SBBP_repeat"/>
</dbReference>